<feature type="compositionally biased region" description="Pro residues" evidence="1">
    <location>
        <begin position="80"/>
        <end position="90"/>
    </location>
</feature>
<name>A0A7J7KJ76_BUGNE</name>
<proteinExistence type="predicted"/>
<accession>A0A7J7KJ76</accession>
<sequence length="200" mass="22204">MDPSIQLILCVIALIGSTIAKNDPVVATLTLDINKLLPQLTSQGLSEYGTIEVHIRASDFISKEKYSQHESSTSSTSTPLCPPTARPRPPTTATWRSITGSPGGLTTRHSLYPPGKFRYRPKYYTTAKPRYYTTAKPRYYTTTGPRYYTAIRSIHYNTMTLRYYTTSPVSSGNIEANVQSAKPAASPKDLKNTADRYSQP</sequence>
<evidence type="ECO:0000256" key="2">
    <source>
        <dbReference type="SAM" id="SignalP"/>
    </source>
</evidence>
<dbReference type="Proteomes" id="UP000593567">
    <property type="component" value="Unassembled WGS sequence"/>
</dbReference>
<evidence type="ECO:0000313" key="4">
    <source>
        <dbReference type="Proteomes" id="UP000593567"/>
    </source>
</evidence>
<feature type="signal peptide" evidence="2">
    <location>
        <begin position="1"/>
        <end position="20"/>
    </location>
</feature>
<protein>
    <submittedName>
        <fullName evidence="3">Uncharacterized protein</fullName>
    </submittedName>
</protein>
<dbReference type="AlphaFoldDB" id="A0A7J7KJ76"/>
<reference evidence="3" key="1">
    <citation type="submission" date="2020-06" db="EMBL/GenBank/DDBJ databases">
        <title>Draft genome of Bugula neritina, a colonial animal packing powerful symbionts and potential medicines.</title>
        <authorList>
            <person name="Rayko M."/>
        </authorList>
    </citation>
    <scope>NUCLEOTIDE SEQUENCE [LARGE SCALE GENOMIC DNA]</scope>
    <source>
        <strain evidence="3">Kwan_BN1</strain>
    </source>
</reference>
<evidence type="ECO:0000313" key="3">
    <source>
        <dbReference type="EMBL" id="KAF6038293.1"/>
    </source>
</evidence>
<comment type="caution">
    <text evidence="3">The sequence shown here is derived from an EMBL/GenBank/DDBJ whole genome shotgun (WGS) entry which is preliminary data.</text>
</comment>
<feature type="chain" id="PRO_5029486493" evidence="2">
    <location>
        <begin position="21"/>
        <end position="200"/>
    </location>
</feature>
<evidence type="ECO:0000256" key="1">
    <source>
        <dbReference type="SAM" id="MobiDB-lite"/>
    </source>
</evidence>
<gene>
    <name evidence="3" type="ORF">EB796_003391</name>
</gene>
<dbReference type="EMBL" id="VXIV02000433">
    <property type="protein sequence ID" value="KAF6038293.1"/>
    <property type="molecule type" value="Genomic_DNA"/>
</dbReference>
<feature type="region of interest" description="Disordered" evidence="1">
    <location>
        <begin position="178"/>
        <end position="200"/>
    </location>
</feature>
<keyword evidence="4" id="KW-1185">Reference proteome</keyword>
<keyword evidence="2" id="KW-0732">Signal</keyword>
<feature type="region of interest" description="Disordered" evidence="1">
    <location>
        <begin position="66"/>
        <end position="111"/>
    </location>
</feature>
<organism evidence="3 4">
    <name type="scientific">Bugula neritina</name>
    <name type="common">Brown bryozoan</name>
    <name type="synonym">Sertularia neritina</name>
    <dbReference type="NCBI Taxonomy" id="10212"/>
    <lineage>
        <taxon>Eukaryota</taxon>
        <taxon>Metazoa</taxon>
        <taxon>Spiralia</taxon>
        <taxon>Lophotrochozoa</taxon>
        <taxon>Bryozoa</taxon>
        <taxon>Gymnolaemata</taxon>
        <taxon>Cheilostomatida</taxon>
        <taxon>Flustrina</taxon>
        <taxon>Buguloidea</taxon>
        <taxon>Bugulidae</taxon>
        <taxon>Bugula</taxon>
    </lineage>
</organism>